<dbReference type="InterPro" id="IPR050907">
    <property type="entry name" value="SRSF"/>
</dbReference>
<organism evidence="6 7">
    <name type="scientific">Rubroshorea leprosula</name>
    <dbReference type="NCBI Taxonomy" id="152421"/>
    <lineage>
        <taxon>Eukaryota</taxon>
        <taxon>Viridiplantae</taxon>
        <taxon>Streptophyta</taxon>
        <taxon>Embryophyta</taxon>
        <taxon>Tracheophyta</taxon>
        <taxon>Spermatophyta</taxon>
        <taxon>Magnoliopsida</taxon>
        <taxon>eudicotyledons</taxon>
        <taxon>Gunneridae</taxon>
        <taxon>Pentapetalae</taxon>
        <taxon>rosids</taxon>
        <taxon>malvids</taxon>
        <taxon>Malvales</taxon>
        <taxon>Dipterocarpaceae</taxon>
        <taxon>Rubroshorea</taxon>
    </lineage>
</organism>
<name>A0AAV5HXP6_9ROSI</name>
<keyword evidence="3" id="KW-0508">mRNA splicing</keyword>
<dbReference type="GO" id="GO:0005681">
    <property type="term" value="C:spliceosomal complex"/>
    <property type="evidence" value="ECO:0007669"/>
    <property type="project" value="UniProtKB-KW"/>
</dbReference>
<sequence>MQKLGLYDKGLYKQAIPYFFTNFPEEWSYADMWRTFLKFGRVYDIYSPNRKSRSGGRFGFVRFLNVKDKRELERQLDQIWVGDQKLWVNIPRYDDEKKEENKGRNGQTMAPKFQSRSYAKIGLDNGLKKFNLGNQTCSWGKFICLDDSTSNKRRFDISKFLISTPIMDTISVTRQVKVNGVLFNIKFKEEEFTNSFFSLKQDFIPSFHSDSEDHESWSLGTDTDAMKEGFEKTQEPGEESSTEAGEEDDERTEQIRKRKKRKSHSCRSLYSNAANAVVESQRRNSQGRKQTQGKEGKEGNKIFGFWEDIRVEKKGVLNYG</sequence>
<dbReference type="InterPro" id="IPR000504">
    <property type="entry name" value="RRM_dom"/>
</dbReference>
<accession>A0AAV5HXP6</accession>
<comment type="caution">
    <text evidence="6">The sequence shown here is derived from an EMBL/GenBank/DDBJ whole genome shotgun (WGS) entry which is preliminary data.</text>
</comment>
<evidence type="ECO:0000256" key="1">
    <source>
        <dbReference type="ARBA" id="ARBA00022664"/>
    </source>
</evidence>
<evidence type="ECO:0000259" key="5">
    <source>
        <dbReference type="Pfam" id="PF00076"/>
    </source>
</evidence>
<dbReference type="GO" id="GO:0006397">
    <property type="term" value="P:mRNA processing"/>
    <property type="evidence" value="ECO:0007669"/>
    <property type="project" value="UniProtKB-KW"/>
</dbReference>
<feature type="compositionally biased region" description="Basic residues" evidence="4">
    <location>
        <begin position="256"/>
        <end position="265"/>
    </location>
</feature>
<dbReference type="EMBL" id="BPVZ01000004">
    <property type="protein sequence ID" value="GKU90754.1"/>
    <property type="molecule type" value="Genomic_DNA"/>
</dbReference>
<dbReference type="Gene3D" id="3.30.70.330">
    <property type="match status" value="1"/>
</dbReference>
<proteinExistence type="predicted"/>
<feature type="region of interest" description="Disordered" evidence="4">
    <location>
        <begin position="230"/>
        <end position="302"/>
    </location>
</feature>
<dbReference type="AlphaFoldDB" id="A0AAV5HXP6"/>
<dbReference type="Proteomes" id="UP001054252">
    <property type="component" value="Unassembled WGS sequence"/>
</dbReference>
<evidence type="ECO:0000313" key="7">
    <source>
        <dbReference type="Proteomes" id="UP001054252"/>
    </source>
</evidence>
<dbReference type="InterPro" id="IPR035979">
    <property type="entry name" value="RBD_domain_sf"/>
</dbReference>
<protein>
    <recommendedName>
        <fullName evidence="5">RRM domain-containing protein</fullName>
    </recommendedName>
</protein>
<reference evidence="6 7" key="1">
    <citation type="journal article" date="2021" name="Commun. Biol.">
        <title>The genome of Shorea leprosula (Dipterocarpaceae) highlights the ecological relevance of drought in aseasonal tropical rainforests.</title>
        <authorList>
            <person name="Ng K.K.S."/>
            <person name="Kobayashi M.J."/>
            <person name="Fawcett J.A."/>
            <person name="Hatakeyama M."/>
            <person name="Paape T."/>
            <person name="Ng C.H."/>
            <person name="Ang C.C."/>
            <person name="Tnah L.H."/>
            <person name="Lee C.T."/>
            <person name="Nishiyama T."/>
            <person name="Sese J."/>
            <person name="O'Brien M.J."/>
            <person name="Copetti D."/>
            <person name="Mohd Noor M.I."/>
            <person name="Ong R.C."/>
            <person name="Putra M."/>
            <person name="Sireger I.Z."/>
            <person name="Indrioko S."/>
            <person name="Kosugi Y."/>
            <person name="Izuno A."/>
            <person name="Isagi Y."/>
            <person name="Lee S.L."/>
            <person name="Shimizu K.K."/>
        </authorList>
    </citation>
    <scope>NUCLEOTIDE SEQUENCE [LARGE SCALE GENOMIC DNA]</scope>
    <source>
        <strain evidence="6">214</strain>
    </source>
</reference>
<keyword evidence="1" id="KW-0507">mRNA processing</keyword>
<dbReference type="PANTHER" id="PTHR23147">
    <property type="entry name" value="SERINE/ARGININE RICH SPLICING FACTOR"/>
    <property type="match status" value="1"/>
</dbReference>
<keyword evidence="7" id="KW-1185">Reference proteome</keyword>
<dbReference type="InterPro" id="IPR012677">
    <property type="entry name" value="Nucleotide-bd_a/b_plait_sf"/>
</dbReference>
<feature type="domain" description="RRM" evidence="5">
    <location>
        <begin position="21"/>
        <end position="86"/>
    </location>
</feature>
<dbReference type="GO" id="GO:0003723">
    <property type="term" value="F:RNA binding"/>
    <property type="evidence" value="ECO:0007669"/>
    <property type="project" value="InterPro"/>
</dbReference>
<evidence type="ECO:0000256" key="2">
    <source>
        <dbReference type="ARBA" id="ARBA00022728"/>
    </source>
</evidence>
<dbReference type="Pfam" id="PF00076">
    <property type="entry name" value="RRM_1"/>
    <property type="match status" value="1"/>
</dbReference>
<evidence type="ECO:0000313" key="6">
    <source>
        <dbReference type="EMBL" id="GKU90754.1"/>
    </source>
</evidence>
<evidence type="ECO:0000256" key="4">
    <source>
        <dbReference type="SAM" id="MobiDB-lite"/>
    </source>
</evidence>
<evidence type="ECO:0000256" key="3">
    <source>
        <dbReference type="ARBA" id="ARBA00023187"/>
    </source>
</evidence>
<dbReference type="GO" id="GO:0008380">
    <property type="term" value="P:RNA splicing"/>
    <property type="evidence" value="ECO:0007669"/>
    <property type="project" value="UniProtKB-KW"/>
</dbReference>
<keyword evidence="2" id="KW-0747">Spliceosome</keyword>
<feature type="compositionally biased region" description="Acidic residues" evidence="4">
    <location>
        <begin position="236"/>
        <end position="251"/>
    </location>
</feature>
<gene>
    <name evidence="6" type="ORF">SLEP1_g4706</name>
</gene>
<dbReference type="SUPFAM" id="SSF54928">
    <property type="entry name" value="RNA-binding domain, RBD"/>
    <property type="match status" value="1"/>
</dbReference>